<dbReference type="InterPro" id="IPR020846">
    <property type="entry name" value="MFS_dom"/>
</dbReference>
<dbReference type="PANTHER" id="PTHR43791">
    <property type="entry name" value="PERMEASE-RELATED"/>
    <property type="match status" value="1"/>
</dbReference>
<keyword evidence="10" id="KW-1185">Reference proteome</keyword>
<dbReference type="InterPro" id="IPR021833">
    <property type="entry name" value="DUF3425"/>
</dbReference>
<comment type="subcellular location">
    <subcellularLocation>
        <location evidence="1">Membrane</location>
        <topology evidence="1">Multi-pass membrane protein</topology>
    </subcellularLocation>
</comment>
<feature type="transmembrane region" description="Helical" evidence="7">
    <location>
        <begin position="805"/>
        <end position="826"/>
    </location>
</feature>
<sequence>MDGTPWDQSPPGSGTMSARRLKKREQDRLAQRAARGRTKQRISELEATVAELSHARPGQGIGRLREQLATVTKEKDGLVQTLNAIQNLIQARCSGDSVLHDDSSHHAPRPPSATSGGPSIGLSNSVDGPASNASRIDDNGYPTLPTTELLSPASPTLDVASQAAIIMPATFSGDIDITGQLSGEPLVPSPGTCDCSHWDPIDSGNNSSQHRSLWRSANNYLKEPSKVSANELTQADQQADDIPVRVLLEGWDSIAKSGQLSPLWAKLREIDKLQFSNCGDVERLAILRTMHSLLKFHVEPTLDHCTNLPQWYLELPSQRLPHSYAIDFFVWPGVRDKFVFSEHRYCSNRFWRVFTESFRISWPYEFRDCYKSNLATGQVNISAEFDGCIRNINSWAMGSDFFVHFPEMRSDIPAYLSIPSSIGTPHVEDAHGQQTSKSYVRIPRNGFFASEDAVVEGQEVSKLDSHEGCTIDGIVTHTEDAEKANSELQATRLSPSEEKRLIRRIDRRLLPILGIMYSISLIDRTNLGLALVAGMQEDLGLGVANRYTIVVMLFFVTYIVFEIPSNLILPRVGPANWLAFLGVSFGAILIGMGFTKSWETMALCRALLGVVEAGFLPGCTYLITCWYTRFEVGKRISGFWILSVLASAFSAIFAYVLTLLSGKAGLRGWSWIFVIEGIITCLVCFAGRFIIIDFPSQANHFLKSEEQAHIIARIDRDRGDAVEDEVTFTKIVHHLKDWRLYVWAFNLMASTLPGYAYSYFLPIILRSGMGFSSTNSQLLSAPPYILAAIITYISGWLGDRFHIRGPIIGMHQLLTAIGMLLTAYGGSNAVRYFGAFLGIGFVQYCIPGVLTFQANNITQHSKRAVATCVCITGGGFGGIIASLVFISRESPNYTTGVFTTLGISLASIVLIAGLDIYLWNMNLSMSYMATGVLGEIGGARRGQYAAIASLGVPDSAAPTRQVKKTKEKEQEV</sequence>
<evidence type="ECO:0000259" key="8">
    <source>
        <dbReference type="PROSITE" id="PS50850"/>
    </source>
</evidence>
<dbReference type="SUPFAM" id="SSF103473">
    <property type="entry name" value="MFS general substrate transporter"/>
    <property type="match status" value="1"/>
</dbReference>
<feature type="transmembrane region" description="Helical" evidence="7">
    <location>
        <begin position="898"/>
        <end position="919"/>
    </location>
</feature>
<protein>
    <submittedName>
        <fullName evidence="9">Major facilitator superfamily (MFS) profile domain-containing protein</fullName>
    </submittedName>
</protein>
<keyword evidence="2" id="KW-0813">Transport</keyword>
<dbReference type="PROSITE" id="PS50850">
    <property type="entry name" value="MFS"/>
    <property type="match status" value="1"/>
</dbReference>
<evidence type="ECO:0000256" key="3">
    <source>
        <dbReference type="ARBA" id="ARBA00022692"/>
    </source>
</evidence>
<evidence type="ECO:0000256" key="5">
    <source>
        <dbReference type="ARBA" id="ARBA00023136"/>
    </source>
</evidence>
<organism evidence="9 10">
    <name type="scientific">Seiridium unicorne</name>
    <dbReference type="NCBI Taxonomy" id="138068"/>
    <lineage>
        <taxon>Eukaryota</taxon>
        <taxon>Fungi</taxon>
        <taxon>Dikarya</taxon>
        <taxon>Ascomycota</taxon>
        <taxon>Pezizomycotina</taxon>
        <taxon>Sordariomycetes</taxon>
        <taxon>Xylariomycetidae</taxon>
        <taxon>Amphisphaeriales</taxon>
        <taxon>Sporocadaceae</taxon>
        <taxon>Seiridium</taxon>
    </lineage>
</organism>
<feature type="transmembrane region" description="Helical" evidence="7">
    <location>
        <begin position="864"/>
        <end position="886"/>
    </location>
</feature>
<dbReference type="CDD" id="cd14688">
    <property type="entry name" value="bZIP_YAP"/>
    <property type="match status" value="1"/>
</dbReference>
<feature type="transmembrane region" description="Helical" evidence="7">
    <location>
        <begin position="740"/>
        <end position="761"/>
    </location>
</feature>
<dbReference type="EMBL" id="JARVKF010000445">
    <property type="protein sequence ID" value="KAK9412988.1"/>
    <property type="molecule type" value="Genomic_DNA"/>
</dbReference>
<dbReference type="InterPro" id="IPR004827">
    <property type="entry name" value="bZIP"/>
</dbReference>
<dbReference type="Gene3D" id="1.20.1250.20">
    <property type="entry name" value="MFS general substrate transporter like domains"/>
    <property type="match status" value="2"/>
</dbReference>
<feature type="transmembrane region" description="Helical" evidence="7">
    <location>
        <begin position="832"/>
        <end position="852"/>
    </location>
</feature>
<name>A0ABR2UEC7_9PEZI</name>
<accession>A0ABR2UEC7</accession>
<keyword evidence="3 7" id="KW-0812">Transmembrane</keyword>
<feature type="compositionally biased region" description="Polar residues" evidence="6">
    <location>
        <begin position="112"/>
        <end position="134"/>
    </location>
</feature>
<proteinExistence type="predicted"/>
<feature type="region of interest" description="Disordered" evidence="6">
    <location>
        <begin position="1"/>
        <end position="41"/>
    </location>
</feature>
<feature type="transmembrane region" description="Helical" evidence="7">
    <location>
        <begin position="781"/>
        <end position="798"/>
    </location>
</feature>
<feature type="region of interest" description="Disordered" evidence="6">
    <location>
        <begin position="97"/>
        <end position="152"/>
    </location>
</feature>
<feature type="transmembrane region" description="Helical" evidence="7">
    <location>
        <begin position="575"/>
        <end position="594"/>
    </location>
</feature>
<feature type="compositionally biased region" description="Polar residues" evidence="6">
    <location>
        <begin position="1"/>
        <end position="16"/>
    </location>
</feature>
<dbReference type="Pfam" id="PF07690">
    <property type="entry name" value="MFS_1"/>
    <property type="match status" value="1"/>
</dbReference>
<dbReference type="PANTHER" id="PTHR43791:SF3">
    <property type="entry name" value="MAJOR FACILITATOR SUPERFAMILY (MFS) PROFILE DOMAIN-CONTAINING PROTEIN"/>
    <property type="match status" value="1"/>
</dbReference>
<feature type="domain" description="Major facilitator superfamily (MFS) profile" evidence="8">
    <location>
        <begin position="509"/>
        <end position="924"/>
    </location>
</feature>
<evidence type="ECO:0000313" key="10">
    <source>
        <dbReference type="Proteomes" id="UP001408356"/>
    </source>
</evidence>
<reference evidence="9 10" key="1">
    <citation type="journal article" date="2024" name="J. Plant Pathol.">
        <title>Sequence and assembly of the genome of Seiridium unicorne, isolate CBS 538.82, causal agent of cypress canker disease.</title>
        <authorList>
            <person name="Scali E."/>
            <person name="Rocca G.D."/>
            <person name="Danti R."/>
            <person name="Garbelotto M."/>
            <person name="Barberini S."/>
            <person name="Baroncelli R."/>
            <person name="Emiliani G."/>
        </authorList>
    </citation>
    <scope>NUCLEOTIDE SEQUENCE [LARGE SCALE GENOMIC DNA]</scope>
    <source>
        <strain evidence="9 10">BM-138-508</strain>
    </source>
</reference>
<evidence type="ECO:0000313" key="9">
    <source>
        <dbReference type="EMBL" id="KAK9412988.1"/>
    </source>
</evidence>
<evidence type="ECO:0000256" key="7">
    <source>
        <dbReference type="SAM" id="Phobius"/>
    </source>
</evidence>
<dbReference type="Proteomes" id="UP001408356">
    <property type="component" value="Unassembled WGS sequence"/>
</dbReference>
<evidence type="ECO:0000256" key="6">
    <source>
        <dbReference type="SAM" id="MobiDB-lite"/>
    </source>
</evidence>
<feature type="transmembrane region" description="Helical" evidence="7">
    <location>
        <begin position="639"/>
        <end position="657"/>
    </location>
</feature>
<feature type="transmembrane region" description="Helical" evidence="7">
    <location>
        <begin position="544"/>
        <end position="563"/>
    </location>
</feature>
<dbReference type="InterPro" id="IPR011701">
    <property type="entry name" value="MFS"/>
</dbReference>
<keyword evidence="4 7" id="KW-1133">Transmembrane helix</keyword>
<keyword evidence="5 7" id="KW-0472">Membrane</keyword>
<dbReference type="SMART" id="SM00338">
    <property type="entry name" value="BRLZ"/>
    <property type="match status" value="1"/>
</dbReference>
<feature type="transmembrane region" description="Helical" evidence="7">
    <location>
        <begin position="606"/>
        <end position="627"/>
    </location>
</feature>
<dbReference type="InterPro" id="IPR036259">
    <property type="entry name" value="MFS_trans_sf"/>
</dbReference>
<evidence type="ECO:0000256" key="4">
    <source>
        <dbReference type="ARBA" id="ARBA00022989"/>
    </source>
</evidence>
<comment type="caution">
    <text evidence="9">The sequence shown here is derived from an EMBL/GenBank/DDBJ whole genome shotgun (WGS) entry which is preliminary data.</text>
</comment>
<dbReference type="Gene3D" id="1.20.5.170">
    <property type="match status" value="1"/>
</dbReference>
<feature type="transmembrane region" description="Helical" evidence="7">
    <location>
        <begin position="669"/>
        <end position="691"/>
    </location>
</feature>
<evidence type="ECO:0000256" key="2">
    <source>
        <dbReference type="ARBA" id="ARBA00022448"/>
    </source>
</evidence>
<dbReference type="Pfam" id="PF11905">
    <property type="entry name" value="DUF3425"/>
    <property type="match status" value="1"/>
</dbReference>
<gene>
    <name evidence="9" type="ORF">SUNI508_12183</name>
</gene>
<evidence type="ECO:0000256" key="1">
    <source>
        <dbReference type="ARBA" id="ARBA00004141"/>
    </source>
</evidence>